<keyword evidence="8 10" id="KW-0560">Oxidoreductase</keyword>
<dbReference type="EC" id="2.1.1.61" evidence="10"/>
<dbReference type="PANTHER" id="PTHR13847">
    <property type="entry name" value="SARCOSINE DEHYDROGENASE-RELATED"/>
    <property type="match status" value="1"/>
</dbReference>
<dbReference type="InterPro" id="IPR006076">
    <property type="entry name" value="FAD-dep_OxRdtase"/>
</dbReference>
<dbReference type="InterPro" id="IPR008471">
    <property type="entry name" value="MnmC-like_methylTransf"/>
</dbReference>
<proteinExistence type="inferred from homology"/>
<organism evidence="13 14">
    <name type="scientific">Parvularcula mediterranea</name>
    <dbReference type="NCBI Taxonomy" id="2732508"/>
    <lineage>
        <taxon>Bacteria</taxon>
        <taxon>Pseudomonadati</taxon>
        <taxon>Pseudomonadota</taxon>
        <taxon>Alphaproteobacteria</taxon>
        <taxon>Parvularculales</taxon>
        <taxon>Parvularculaceae</taxon>
        <taxon>Parvularcula</taxon>
    </lineage>
</organism>
<comment type="caution">
    <text evidence="13">The sequence shown here is derived from an EMBL/GenBank/DDBJ whole genome shotgun (WGS) entry which is preliminary data.</text>
</comment>
<keyword evidence="1 10" id="KW-0963">Cytoplasm</keyword>
<dbReference type="InterPro" id="IPR023032">
    <property type="entry name" value="tRNA_MAMT_biosynth_bifunc_MnmC"/>
</dbReference>
<comment type="similarity">
    <text evidence="10">In the N-terminal section; belongs to the methyltransferase superfamily. tRNA (mnm(5)s(2)U34)-methyltransferase family.</text>
</comment>
<name>A0A7Y3RMA4_9PROT</name>
<evidence type="ECO:0000259" key="12">
    <source>
        <dbReference type="Pfam" id="PF05430"/>
    </source>
</evidence>
<dbReference type="AlphaFoldDB" id="A0A7Y3RMA4"/>
<dbReference type="PANTHER" id="PTHR13847:SF283">
    <property type="entry name" value="TRNA 5-METHYLAMINOMETHYL-2-THIOURIDINE BIOSYNTHESIS BIFUNCTIONAL PROTEIN MNMC"/>
    <property type="match status" value="1"/>
</dbReference>
<gene>
    <name evidence="13" type="primary">mnmD</name>
    <name evidence="10" type="synonym">mnmC</name>
    <name evidence="13" type="ORF">HK107_10370</name>
</gene>
<dbReference type="EMBL" id="JABFCX010000003">
    <property type="protein sequence ID" value="NNU16726.1"/>
    <property type="molecule type" value="Genomic_DNA"/>
</dbReference>
<dbReference type="EC" id="1.5.-.-" evidence="10"/>
<comment type="cofactor">
    <cofactor evidence="10">
        <name>FAD</name>
        <dbReference type="ChEBI" id="CHEBI:57692"/>
    </cofactor>
</comment>
<evidence type="ECO:0000256" key="3">
    <source>
        <dbReference type="ARBA" id="ARBA00022630"/>
    </source>
</evidence>
<dbReference type="GO" id="GO:0004808">
    <property type="term" value="F:tRNA (5-methylaminomethyl-2-thiouridylate)(34)-methyltransferase activity"/>
    <property type="evidence" value="ECO:0007669"/>
    <property type="project" value="UniProtKB-EC"/>
</dbReference>
<evidence type="ECO:0000259" key="11">
    <source>
        <dbReference type="Pfam" id="PF01266"/>
    </source>
</evidence>
<dbReference type="GO" id="GO:0032259">
    <property type="term" value="P:methylation"/>
    <property type="evidence" value="ECO:0007669"/>
    <property type="project" value="UniProtKB-KW"/>
</dbReference>
<keyword evidence="2 10" id="KW-0489">Methyltransferase</keyword>
<comment type="similarity">
    <text evidence="10">In the C-terminal section; belongs to the DAO family.</text>
</comment>
<dbReference type="Pfam" id="PF01266">
    <property type="entry name" value="DAO"/>
    <property type="match status" value="1"/>
</dbReference>
<dbReference type="Proteomes" id="UP000536835">
    <property type="component" value="Unassembled WGS sequence"/>
</dbReference>
<feature type="domain" description="FAD dependent oxidoreductase" evidence="11">
    <location>
        <begin position="252"/>
        <end position="562"/>
    </location>
</feature>
<evidence type="ECO:0000256" key="1">
    <source>
        <dbReference type="ARBA" id="ARBA00022490"/>
    </source>
</evidence>
<keyword evidence="9 10" id="KW-0511">Multifunctional enzyme</keyword>
<evidence type="ECO:0000256" key="6">
    <source>
        <dbReference type="ARBA" id="ARBA00022694"/>
    </source>
</evidence>
<dbReference type="GO" id="GO:0002097">
    <property type="term" value="P:tRNA wobble base modification"/>
    <property type="evidence" value="ECO:0007669"/>
    <property type="project" value="UniProtKB-UniRule"/>
</dbReference>
<keyword evidence="4 10" id="KW-0808">Transferase</keyword>
<evidence type="ECO:0000313" key="14">
    <source>
        <dbReference type="Proteomes" id="UP000536835"/>
    </source>
</evidence>
<keyword evidence="3 10" id="KW-0285">Flavoprotein</keyword>
<evidence type="ECO:0000256" key="10">
    <source>
        <dbReference type="HAMAP-Rule" id="MF_01102"/>
    </source>
</evidence>
<evidence type="ECO:0000256" key="9">
    <source>
        <dbReference type="ARBA" id="ARBA00023268"/>
    </source>
</evidence>
<protein>
    <recommendedName>
        <fullName evidence="10">tRNA 5-methylaminomethyl-2-thiouridine biosynthesis bifunctional protein MnmC</fullName>
        <shortName evidence="10">tRNA mnm(5)s(2)U biosynthesis bifunctional protein</shortName>
    </recommendedName>
    <domain>
        <recommendedName>
            <fullName evidence="10">tRNA (mnm(5)s(2)U34)-methyltransferase</fullName>
            <ecNumber evidence="10">2.1.1.61</ecNumber>
        </recommendedName>
    </domain>
    <domain>
        <recommendedName>
            <fullName evidence="10">FAD-dependent cmnm(5)s(2)U34 oxidoreductase</fullName>
            <ecNumber evidence="10">1.5.-.-</ecNumber>
        </recommendedName>
    </domain>
</protein>
<evidence type="ECO:0000256" key="5">
    <source>
        <dbReference type="ARBA" id="ARBA00022691"/>
    </source>
</evidence>
<evidence type="ECO:0000256" key="8">
    <source>
        <dbReference type="ARBA" id="ARBA00023002"/>
    </source>
</evidence>
<dbReference type="GO" id="GO:0005737">
    <property type="term" value="C:cytoplasm"/>
    <property type="evidence" value="ECO:0007669"/>
    <property type="project" value="UniProtKB-SubCell"/>
</dbReference>
<comment type="subcellular location">
    <subcellularLocation>
        <location evidence="10">Cytoplasm</location>
    </subcellularLocation>
</comment>
<dbReference type="InterPro" id="IPR036188">
    <property type="entry name" value="FAD/NAD-bd_sf"/>
</dbReference>
<comment type="catalytic activity">
    <reaction evidence="10">
        <text>5-aminomethyl-2-thiouridine(34) in tRNA + S-adenosyl-L-methionine = 5-methylaminomethyl-2-thiouridine(34) in tRNA + S-adenosyl-L-homocysteine + H(+)</text>
        <dbReference type="Rhea" id="RHEA:19569"/>
        <dbReference type="Rhea" id="RHEA-COMP:10195"/>
        <dbReference type="Rhea" id="RHEA-COMP:10197"/>
        <dbReference type="ChEBI" id="CHEBI:15378"/>
        <dbReference type="ChEBI" id="CHEBI:57856"/>
        <dbReference type="ChEBI" id="CHEBI:59789"/>
        <dbReference type="ChEBI" id="CHEBI:74454"/>
        <dbReference type="ChEBI" id="CHEBI:74455"/>
        <dbReference type="EC" id="2.1.1.61"/>
    </reaction>
</comment>
<evidence type="ECO:0000256" key="4">
    <source>
        <dbReference type="ARBA" id="ARBA00022679"/>
    </source>
</evidence>
<keyword evidence="5 10" id="KW-0949">S-adenosyl-L-methionine</keyword>
<dbReference type="InterPro" id="IPR047785">
    <property type="entry name" value="tRNA_MNMC2"/>
</dbReference>
<feature type="region of interest" description="tRNA (mnm(5)s(2)U34)-methyltransferase" evidence="10">
    <location>
        <begin position="1"/>
        <end position="229"/>
    </location>
</feature>
<dbReference type="GO" id="GO:0050660">
    <property type="term" value="F:flavin adenine dinucleotide binding"/>
    <property type="evidence" value="ECO:0007669"/>
    <property type="project" value="UniProtKB-UniRule"/>
</dbReference>
<reference evidence="13 14" key="1">
    <citation type="submission" date="2020-05" db="EMBL/GenBank/DDBJ databases">
        <title>Parvularcula mediterraneae sp. nov., isolated from polypropylene straw from shallow seawater of the seashore of Laganas in Zakynthos island, Greece.</title>
        <authorList>
            <person name="Szabo I."/>
            <person name="Al-Omari J."/>
            <person name="Rado J."/>
            <person name="Szerdahelyi G.S."/>
        </authorList>
    </citation>
    <scope>NUCLEOTIDE SEQUENCE [LARGE SCALE GENOMIC DNA]</scope>
    <source>
        <strain evidence="13 14">ZS-1/3</strain>
    </source>
</reference>
<dbReference type="Gene3D" id="3.30.9.10">
    <property type="entry name" value="D-Amino Acid Oxidase, subunit A, domain 2"/>
    <property type="match status" value="1"/>
</dbReference>
<dbReference type="HAMAP" id="MF_01102">
    <property type="entry name" value="MnmC"/>
    <property type="match status" value="1"/>
</dbReference>
<sequence>MSRLPTPDLTHGDAGALYSEGFGDIYYSPDDGLAETRHVFIEGNELGARLGRGRLVVGELGFGTGLNVLALLAKAKGAPVDVFSVEGFPLPREEFVATQKRIAERWPEIAPYAERLAEIYPDPVPGFVRLEIAEGQSLTLAFGPVLEQLRTAEFKADAWFLDGFAPSKNPDMWSPEVMAEIARLTEKGGTAATFSVAGAVRQSLETAGFSWEKIPGFGRKKHMLRARLEEYADRPDPRPWFIPPSPALQGPVAIVGCGIAGATVARALKSAGREVVIYDPEPASGASGNPGGLVMPRLDAEDNAIARFYRDAFLYAERFYRGLDGVLDPCGGEKEMAKAKAESVLANGLWPDSVLSFSNGLMHVPRGGVLRPAEAITQLADGIEVRRETVSLSSLPADAATVIFASGSGFEAHQYEALERKLGQIDLFDTPVPNRVRTGDHYAAPLAERLLTGATYDPFEGGHIEVSAERTAINRQKAEDLLGAPIGASVSARSAVRLNTSDRHPIAGPLYAAPEELASAWSGLAKGQQKDYPPATYAHYALTGLGSRGLVTAPILAAHVAAQITGGVSPLARDQMDLVHPGRFMVRAIKRGKLSP</sequence>
<dbReference type="SUPFAM" id="SSF51905">
    <property type="entry name" value="FAD/NAD(P)-binding domain"/>
    <property type="match status" value="1"/>
</dbReference>
<dbReference type="GO" id="GO:0016645">
    <property type="term" value="F:oxidoreductase activity, acting on the CH-NH group of donors"/>
    <property type="evidence" value="ECO:0007669"/>
    <property type="project" value="InterPro"/>
</dbReference>
<accession>A0A7Y3RMA4</accession>
<keyword evidence="6 10" id="KW-0819">tRNA processing</keyword>
<evidence type="ECO:0000313" key="13">
    <source>
        <dbReference type="EMBL" id="NNU16726.1"/>
    </source>
</evidence>
<evidence type="ECO:0000256" key="2">
    <source>
        <dbReference type="ARBA" id="ARBA00022603"/>
    </source>
</evidence>
<dbReference type="Pfam" id="PF05430">
    <property type="entry name" value="Methyltransf_30"/>
    <property type="match status" value="1"/>
</dbReference>
<comment type="function">
    <text evidence="10">Catalyzes the last two steps in the biosynthesis of 5-methylaminomethyl-2-thiouridine (mnm(5)s(2)U) at the wobble position (U34) in tRNA. Catalyzes the FAD-dependent demodification of cmnm(5)s(2)U34 to nm(5)s(2)U34, followed by the transfer of a methyl group from S-adenosyl-L-methionine to nm(5)s(2)U34, to form mnm(5)s(2)U34.</text>
</comment>
<dbReference type="Gene3D" id="3.50.50.60">
    <property type="entry name" value="FAD/NAD(P)-binding domain"/>
    <property type="match status" value="1"/>
</dbReference>
<keyword evidence="7 10" id="KW-0274">FAD</keyword>
<dbReference type="RefSeq" id="WP_173199463.1">
    <property type="nucleotide sequence ID" value="NZ_JABFCX010000003.1"/>
</dbReference>
<dbReference type="InterPro" id="IPR029063">
    <property type="entry name" value="SAM-dependent_MTases_sf"/>
</dbReference>
<dbReference type="Gene3D" id="3.40.50.150">
    <property type="entry name" value="Vaccinia Virus protein VP39"/>
    <property type="match status" value="1"/>
</dbReference>
<evidence type="ECO:0000256" key="7">
    <source>
        <dbReference type="ARBA" id="ARBA00022827"/>
    </source>
</evidence>
<feature type="domain" description="MnmC-like methyltransferase" evidence="12">
    <location>
        <begin position="108"/>
        <end position="227"/>
    </location>
</feature>
<feature type="region of interest" description="FAD-dependent cmnm(5)s(2)U34 oxidoreductase" evidence="10">
    <location>
        <begin position="255"/>
        <end position="596"/>
    </location>
</feature>
<dbReference type="NCBIfam" id="NF033855">
    <property type="entry name" value="tRNA_MNMC2"/>
    <property type="match status" value="1"/>
</dbReference>
<keyword evidence="14" id="KW-1185">Reference proteome</keyword>